<protein>
    <submittedName>
        <fullName evidence="1">Uncharacterized protein</fullName>
    </submittedName>
</protein>
<gene>
    <name evidence="1" type="ORF">TUM18999_35500</name>
    <name evidence="2" type="ORF">TUM20286_45630</name>
</gene>
<proteinExistence type="predicted"/>
<evidence type="ECO:0000313" key="4">
    <source>
        <dbReference type="Proteomes" id="UP001054892"/>
    </source>
</evidence>
<sequence length="73" mass="8455">MSDPLFLISYLLRNEPMHHEVRSSDTRMSVEFAREYLLARHEDCDPADISDVQVSKITREHEAGTTPGHYQQP</sequence>
<organism evidence="1 3">
    <name type="scientific">Pseudomonas tohonis</name>
    <dbReference type="NCBI Taxonomy" id="2725477"/>
    <lineage>
        <taxon>Bacteria</taxon>
        <taxon>Pseudomonadati</taxon>
        <taxon>Pseudomonadota</taxon>
        <taxon>Gammaproteobacteria</taxon>
        <taxon>Pseudomonadales</taxon>
        <taxon>Pseudomonadaceae</taxon>
        <taxon>Pseudomonas</taxon>
    </lineage>
</organism>
<dbReference type="RefSeq" id="WP_173177298.1">
    <property type="nucleotide sequence ID" value="NZ_AP023189.1"/>
</dbReference>
<dbReference type="AlphaFoldDB" id="A0A6J4E7R1"/>
<evidence type="ECO:0000313" key="2">
    <source>
        <dbReference type="EMBL" id="GJN54811.1"/>
    </source>
</evidence>
<accession>A0A6J4E7R1</accession>
<dbReference type="EMBL" id="BQKM01000013">
    <property type="protein sequence ID" value="GJN54811.1"/>
    <property type="molecule type" value="Genomic_DNA"/>
</dbReference>
<reference evidence="1 3" key="1">
    <citation type="submission" date="2020-05" db="EMBL/GenBank/DDBJ databases">
        <title>Characterization of novel class B3 metallo-beta-lactamase from novel Pseudomonas species.</title>
        <authorList>
            <person name="Yamada K."/>
            <person name="Aoki K."/>
            <person name="Ishii Y."/>
        </authorList>
    </citation>
    <scope>NUCLEOTIDE SEQUENCE [LARGE SCALE GENOMIC DNA]</scope>
    <source>
        <strain evidence="1 3">TUM18999</strain>
        <strain evidence="2 4">TUM20286</strain>
    </source>
</reference>
<dbReference type="Proteomes" id="UP001054892">
    <property type="component" value="Unassembled WGS sequence"/>
</dbReference>
<dbReference type="Proteomes" id="UP000509383">
    <property type="component" value="Chromosome"/>
</dbReference>
<dbReference type="EMBL" id="AP023189">
    <property type="protein sequence ID" value="BCG25359.1"/>
    <property type="molecule type" value="Genomic_DNA"/>
</dbReference>
<keyword evidence="4" id="KW-1185">Reference proteome</keyword>
<name>A0A6J4E7R1_9PSED</name>
<evidence type="ECO:0000313" key="3">
    <source>
        <dbReference type="Proteomes" id="UP000509383"/>
    </source>
</evidence>
<evidence type="ECO:0000313" key="1">
    <source>
        <dbReference type="EMBL" id="BCG25359.1"/>
    </source>
</evidence>
<dbReference type="KEGG" id="ptw:TUM18999_35500"/>